<dbReference type="Pfam" id="PF00089">
    <property type="entry name" value="Trypsin"/>
    <property type="match status" value="1"/>
</dbReference>
<dbReference type="GO" id="GO:0016020">
    <property type="term" value="C:membrane"/>
    <property type="evidence" value="ECO:0007669"/>
    <property type="project" value="InterPro"/>
</dbReference>
<dbReference type="Pfam" id="PF00629">
    <property type="entry name" value="MAM"/>
    <property type="match status" value="8"/>
</dbReference>
<dbReference type="InterPro" id="IPR001254">
    <property type="entry name" value="Trypsin_dom"/>
</dbReference>
<dbReference type="SMART" id="SM00137">
    <property type="entry name" value="MAM"/>
    <property type="match status" value="7"/>
</dbReference>
<feature type="domain" description="MAM" evidence="2">
    <location>
        <begin position="185"/>
        <end position="339"/>
    </location>
</feature>
<comment type="caution">
    <text evidence="4">The sequence shown here is derived from an EMBL/GenBank/DDBJ whole genome shotgun (WGS) entry which is preliminary data.</text>
</comment>
<keyword evidence="5" id="KW-1185">Reference proteome</keyword>
<dbReference type="EMBL" id="CAJFCJ010000014">
    <property type="protein sequence ID" value="CAD5121167.1"/>
    <property type="molecule type" value="Genomic_DNA"/>
</dbReference>
<dbReference type="InterPro" id="IPR009003">
    <property type="entry name" value="Peptidase_S1_PA"/>
</dbReference>
<dbReference type="GO" id="GO:0004252">
    <property type="term" value="F:serine-type endopeptidase activity"/>
    <property type="evidence" value="ECO:0007669"/>
    <property type="project" value="InterPro"/>
</dbReference>
<feature type="domain" description="MAM" evidence="2">
    <location>
        <begin position="746"/>
        <end position="914"/>
    </location>
</feature>
<dbReference type="CDD" id="cd06263">
    <property type="entry name" value="MAM"/>
    <property type="match status" value="6"/>
</dbReference>
<feature type="signal peptide" evidence="1">
    <location>
        <begin position="1"/>
        <end position="17"/>
    </location>
</feature>
<accession>A0A7I8VY54</accession>
<name>A0A7I8VY54_9ANNE</name>
<dbReference type="OrthoDB" id="412155at2759"/>
<dbReference type="SMART" id="SM00020">
    <property type="entry name" value="Tryp_SPc"/>
    <property type="match status" value="1"/>
</dbReference>
<dbReference type="InterPro" id="IPR013320">
    <property type="entry name" value="ConA-like_dom_sf"/>
</dbReference>
<feature type="chain" id="PRO_5029874430" evidence="1">
    <location>
        <begin position="18"/>
        <end position="2125"/>
    </location>
</feature>
<dbReference type="PANTHER" id="PTHR23282">
    <property type="entry name" value="APICAL ENDOSOMAL GLYCOPROTEIN PRECURSOR"/>
    <property type="match status" value="1"/>
</dbReference>
<feature type="domain" description="MAM" evidence="2">
    <location>
        <begin position="1487"/>
        <end position="1640"/>
    </location>
</feature>
<dbReference type="SUPFAM" id="SSF50494">
    <property type="entry name" value="Trypsin-like serine proteases"/>
    <property type="match status" value="1"/>
</dbReference>
<feature type="domain" description="MAM" evidence="2">
    <location>
        <begin position="551"/>
        <end position="715"/>
    </location>
</feature>
<evidence type="ECO:0000259" key="3">
    <source>
        <dbReference type="PROSITE" id="PS50240"/>
    </source>
</evidence>
<evidence type="ECO:0000259" key="2">
    <source>
        <dbReference type="PROSITE" id="PS50060"/>
    </source>
</evidence>
<dbReference type="PROSITE" id="PS50240">
    <property type="entry name" value="TRYPSIN_DOM"/>
    <property type="match status" value="1"/>
</dbReference>
<organism evidence="4 5">
    <name type="scientific">Dimorphilus gyrociliatus</name>
    <dbReference type="NCBI Taxonomy" id="2664684"/>
    <lineage>
        <taxon>Eukaryota</taxon>
        <taxon>Metazoa</taxon>
        <taxon>Spiralia</taxon>
        <taxon>Lophotrochozoa</taxon>
        <taxon>Annelida</taxon>
        <taxon>Polychaeta</taxon>
        <taxon>Polychaeta incertae sedis</taxon>
        <taxon>Dinophilidae</taxon>
        <taxon>Dimorphilus</taxon>
    </lineage>
</organism>
<feature type="domain" description="MAM" evidence="2">
    <location>
        <begin position="380"/>
        <end position="537"/>
    </location>
</feature>
<keyword evidence="1" id="KW-0732">Signal</keyword>
<evidence type="ECO:0000313" key="4">
    <source>
        <dbReference type="EMBL" id="CAD5121167.1"/>
    </source>
</evidence>
<dbReference type="GO" id="GO:0006508">
    <property type="term" value="P:proteolysis"/>
    <property type="evidence" value="ECO:0007669"/>
    <property type="project" value="InterPro"/>
</dbReference>
<gene>
    <name evidence="4" type="ORF">DGYR_LOCUS9157</name>
</gene>
<dbReference type="Gene3D" id="2.60.120.200">
    <property type="match status" value="11"/>
</dbReference>
<sequence>MLIGLSILSILIRPIISVENPIWECNFEEDYCSFSTSVPQGISLYKFQRGSLHSSHLQGRNGKFLYAKFDHSNDLETYIYSPIIKFDTKFKRKCLEFHYWIGGDKDLIQFYGIDKGIVQFRDETLGHLSSTINKWQKKVKIFNVSIDQIAVKAKRSPTSRDIIAIDDIRLYYCDDEQENDITNLISCSFDSNDFCYYKNTSNEKSGYYWTIDSKTPSSLTGPSKPFNGTGKFAFTESSKCIGNSITNLTSSTFKITIPGCVSFYYLLYGRDIGKLEVYVRNFEETNENLVFRVNNLNKDEWKKHTVQLNVQGTYQVTTCGGGFRGDIAIDEIAFNYCSSESYTTETNPIEITTEAADATTIPLPTTSTKLPVNLPYNSLLNCNFDLQTICLYETIKSRFDSFYIWTLQNRRLSSGTGPIEDVSKNGYFLYTEASGCKSGDFTNFTSPIFTNDNLDCQLSFSYHMFGKDIGTFTIATLEKTGRYSILFSKSGSQGDSWMKNVVSLPIGQYRVVFSGVCLTSYQGDIAIDDIKVINCQRSPEDKPIRTSPKKLNCDFESDFCAYYPSLQSTFPWYIASKTPSTGTGPQIRYSGNFAYYESSKANSSRVTSLESPMVYFEETCCLSFVYHMFGTNMGRFVVSLVIYDNDERTILKNETILDESGNKGNIWNNFSYTIQNENSSRPTLRKLFFTGFYGNGYRGDIAFDQVDIQFQPCYQTLSTTTTTEIPAMPSTMQTRPSGTAISPDKLTCDFESDTCMWTTTKYPANENNSYIWTRHSGSTPSSSTGPNVDRTMGNAQGFYTYVEATLSERNYYTELKSPLLNMNNKDFCLELYYHMFGSNSSIGKLEIIGLHKTSMLKVLSKIEHSRGDNWNRLRIQLKKSENYYQLILKATSYGHYRGDIALDDVYIFKGDCKDAGLKLSGGCSFELDDCNFVKSFDNSIWNFARWSGKTLSTGTGPQNAYEGRFYMFTEATRAPVSSVAILSSTLITVNEVSCVSINYHMLTSEDELGSTFIVYLDSNGQFNQVMSEKGNKGYSWINQEIQTSFTSYKIVFKAVRGYTFESDVAIDNLIISSGTCKSNDRVIFPVASQTSSVNCNFQNHMCGYTLVQDLMSPLEWTRRDDESSNKVMHIGGVEAKSATSAISIQSPLITSFNSKKCLSLKLAKKTKSNMIQSQGDPLLNFHVKKRGSSSFRKISELMEESSKLCMNQNSNLPVNIDLESDVEQFRIELSTTKRMNVSVITLDDFILKNGECSNEPGKDDPNCGKVDKTLFGLVKDKMNLEDEIPSWQVSILISADNINTTCNGIVVNERYVLTSAVCLKENADYLITFGSLGSIGGESRKGIRVFKTSSNYPKFLKNLKSIAIIKLDEIVEMINTIDLDYLSQQSLLNVEYLECFTTSFETRKSRKSLLFKRRKLKLNTKEQCTNDRDDSIRKYSNLICGKSIEACKIDSGSPLSCRINGRWLTVGIKTTDLENCTTGVVCKDTFWKCDFELNDCSFNSNIPARVHIFKLTRGSLSSLDDRNNNNGNYMHTVNTVNDIHETFIISPIIFLNGNKMNRVCVQHYHMIDQYKSELFVFLLRHGHITQSKLIYGSNNRKKIWKSSIIEATKEFDQVMFYIKKSKTNVGVIAIDDIEINDCEGEIEGTKPPFALPLKPPDEYLNCTFEKDFCYWMTTHYPKSIDNDYKWMLNSGKTPSLNTGPSNDHTFNNKTGKYVFIVIQAISAGCYKGDIALDDVSVVKGRCLEQTKSPNEQLNCNFEVDFCRWTVNKSPDYFFNNYIWTRLNEETPSQGTGPTKDSLYGNRYYIFVESSNSQRGFYSELKSPIFNMNRRDYCLIFSYHMFGSLERIGQLEIMTFKEGTLKDILFKNNKSMGNFWIQRTIDLKSNKQIDQIVIKATSEGFYKGDIAIDNIYVEEGNCQDVSLLQRCSFEVDLCNYQLFSYHKSWEFARIQSDRGGPIQPYHGDYYLGIVPSPQSSFSRIAVLSAGFRTLRGIACISFYYFIQKPSTPTASSSKLNVYLRESITGTYQLVTMLKSTSNEWKKQQIEISVPFYEITFKAVEGLSNQNRIGLDFINEQLGNCREKFIYYPLRDNGIGCNNNDSQCESPFENNPFKYEKSSTSSFDDLG</sequence>
<dbReference type="InterPro" id="IPR043504">
    <property type="entry name" value="Peptidase_S1_PA_chymotrypsin"/>
</dbReference>
<feature type="domain" description="MAM" evidence="2">
    <location>
        <begin position="921"/>
        <end position="1078"/>
    </location>
</feature>
<dbReference type="PROSITE" id="PS50060">
    <property type="entry name" value="MAM_2"/>
    <property type="match status" value="9"/>
</dbReference>
<feature type="domain" description="MAM" evidence="2">
    <location>
        <begin position="1660"/>
        <end position="1716"/>
    </location>
</feature>
<reference evidence="4 5" key="1">
    <citation type="submission" date="2020-08" db="EMBL/GenBank/DDBJ databases">
        <authorList>
            <person name="Hejnol A."/>
        </authorList>
    </citation>
    <scope>NUCLEOTIDE SEQUENCE [LARGE SCALE GENOMIC DNA]</scope>
</reference>
<protein>
    <submittedName>
        <fullName evidence="4">DgyrCDS9702</fullName>
    </submittedName>
</protein>
<feature type="domain" description="Peptidase S1" evidence="3">
    <location>
        <begin position="1287"/>
        <end position="1476"/>
    </location>
</feature>
<proteinExistence type="predicted"/>
<dbReference type="Gene3D" id="2.40.10.10">
    <property type="entry name" value="Trypsin-like serine proteases"/>
    <property type="match status" value="2"/>
</dbReference>
<dbReference type="Proteomes" id="UP000549394">
    <property type="component" value="Unassembled WGS sequence"/>
</dbReference>
<feature type="domain" description="MAM" evidence="2">
    <location>
        <begin position="1753"/>
        <end position="1919"/>
    </location>
</feature>
<feature type="domain" description="MAM" evidence="2">
    <location>
        <begin position="1924"/>
        <end position="2081"/>
    </location>
</feature>
<dbReference type="InterPro" id="IPR051560">
    <property type="entry name" value="MAM_domain-containing"/>
</dbReference>
<dbReference type="PANTHER" id="PTHR23282:SF101">
    <property type="entry name" value="MAM DOMAIN-CONTAINING PROTEIN"/>
    <property type="match status" value="1"/>
</dbReference>
<evidence type="ECO:0000256" key="1">
    <source>
        <dbReference type="SAM" id="SignalP"/>
    </source>
</evidence>
<evidence type="ECO:0000313" key="5">
    <source>
        <dbReference type="Proteomes" id="UP000549394"/>
    </source>
</evidence>
<dbReference type="InterPro" id="IPR000998">
    <property type="entry name" value="MAM_dom"/>
</dbReference>
<dbReference type="SUPFAM" id="SSF49899">
    <property type="entry name" value="Concanavalin A-like lectins/glucanases"/>
    <property type="match status" value="9"/>
</dbReference>